<proteinExistence type="predicted"/>
<name>A0ABW2L707_9BACT</name>
<dbReference type="RefSeq" id="WP_379711697.1">
    <property type="nucleotide sequence ID" value="NZ_JBHTBS010000004.1"/>
</dbReference>
<dbReference type="Gene3D" id="2.40.50.100">
    <property type="match status" value="1"/>
</dbReference>
<keyword evidence="3" id="KW-1133">Transmembrane helix</keyword>
<keyword evidence="2" id="KW-0175">Coiled coil</keyword>
<comment type="subcellular location">
    <subcellularLocation>
        <location evidence="1">Cell envelope</location>
    </subcellularLocation>
</comment>
<dbReference type="Proteomes" id="UP001596472">
    <property type="component" value="Unassembled WGS sequence"/>
</dbReference>
<evidence type="ECO:0000313" key="6">
    <source>
        <dbReference type="EMBL" id="MFC7337433.1"/>
    </source>
</evidence>
<feature type="transmembrane region" description="Helical" evidence="3">
    <location>
        <begin position="21"/>
        <end position="45"/>
    </location>
</feature>
<sequence length="473" mass="51922">MKGVISQARRLALSLARENRVLLGVALILIAAGGLLAVTVLWPAYKSPGSKMYDSSLGYASLIRKLGKSFPVVTADVREREFVRPLLAEGTCSAEPYLVPVIPMSKITSVKVTEGQSVEKGDLLLTLDKVKAEIKLESAKLALSTAEAELKRVQVGSAYVLAQERPDREKINVEAAMARADQMTEKIERFRNAEKKGLISRTALLEVEGEFTNALQEKELAELFLTMSEKGVEQSRLIAANAVDDAKEAVKHREQELREHEVFAPVSGVVERVLMREGEYNQDSGKPGFVIAAGLWFEGYFDQSDFNWIEVGIQGVAYLESYPGRELAVEVERIVPVVSFNESGPEINRPLRPRGTGAPEWAATFMVRLKFLSTDEEVKFAPGMTGFVRLESKRRSLAVPRESLVSVSAGKALVQVVKNDGGRELREVTVGHVDGVAAEILSGLSSGEWVIAEGHWGLRDDDGIEVVSEKGWE</sequence>
<dbReference type="Pfam" id="PF25967">
    <property type="entry name" value="RND-MFP_C"/>
    <property type="match status" value="1"/>
</dbReference>
<evidence type="ECO:0000256" key="2">
    <source>
        <dbReference type="ARBA" id="ARBA00023054"/>
    </source>
</evidence>
<keyword evidence="7" id="KW-1185">Reference proteome</keyword>
<dbReference type="Pfam" id="PF25917">
    <property type="entry name" value="BSH_RND"/>
    <property type="match status" value="1"/>
</dbReference>
<reference evidence="7" key="1">
    <citation type="journal article" date="2019" name="Int. J. Syst. Evol. Microbiol.">
        <title>The Global Catalogue of Microorganisms (GCM) 10K type strain sequencing project: providing services to taxonomists for standard genome sequencing and annotation.</title>
        <authorList>
            <consortium name="The Broad Institute Genomics Platform"/>
            <consortium name="The Broad Institute Genome Sequencing Center for Infectious Disease"/>
            <person name="Wu L."/>
            <person name="Ma J."/>
        </authorList>
    </citation>
    <scope>NUCLEOTIDE SEQUENCE [LARGE SCALE GENOMIC DNA]</scope>
    <source>
        <strain evidence="7">CGMCC 4.1467</strain>
    </source>
</reference>
<comment type="caution">
    <text evidence="6">The sequence shown here is derived from an EMBL/GenBank/DDBJ whole genome shotgun (WGS) entry which is preliminary data.</text>
</comment>
<keyword evidence="3" id="KW-0472">Membrane</keyword>
<dbReference type="Gene3D" id="2.40.30.170">
    <property type="match status" value="1"/>
</dbReference>
<dbReference type="PANTHER" id="PTHR32347">
    <property type="entry name" value="EFFLUX SYSTEM COMPONENT YKNX-RELATED"/>
    <property type="match status" value="1"/>
</dbReference>
<evidence type="ECO:0000259" key="5">
    <source>
        <dbReference type="Pfam" id="PF25967"/>
    </source>
</evidence>
<dbReference type="Gene3D" id="1.10.287.470">
    <property type="entry name" value="Helix hairpin bin"/>
    <property type="match status" value="1"/>
</dbReference>
<dbReference type="InterPro" id="IPR058625">
    <property type="entry name" value="MdtA-like_BSH"/>
</dbReference>
<evidence type="ECO:0000313" key="7">
    <source>
        <dbReference type="Proteomes" id="UP001596472"/>
    </source>
</evidence>
<dbReference type="PANTHER" id="PTHR32347:SF23">
    <property type="entry name" value="BLL5650 PROTEIN"/>
    <property type="match status" value="1"/>
</dbReference>
<dbReference type="InterPro" id="IPR058627">
    <property type="entry name" value="MdtA-like_C"/>
</dbReference>
<dbReference type="SUPFAM" id="SSF111369">
    <property type="entry name" value="HlyD-like secretion proteins"/>
    <property type="match status" value="1"/>
</dbReference>
<protein>
    <submittedName>
        <fullName evidence="6">Biotin/lipoyl-binding protein</fullName>
    </submittedName>
</protein>
<evidence type="ECO:0000256" key="3">
    <source>
        <dbReference type="SAM" id="Phobius"/>
    </source>
</evidence>
<accession>A0ABW2L707</accession>
<keyword evidence="3" id="KW-0812">Transmembrane</keyword>
<feature type="domain" description="Multidrug resistance protein MdtA-like barrel-sandwich hybrid" evidence="4">
    <location>
        <begin position="107"/>
        <end position="282"/>
    </location>
</feature>
<dbReference type="Gene3D" id="2.40.420.20">
    <property type="match status" value="1"/>
</dbReference>
<feature type="domain" description="Multidrug resistance protein MdtA-like C-terminal permuted SH3" evidence="5">
    <location>
        <begin position="398"/>
        <end position="454"/>
    </location>
</feature>
<evidence type="ECO:0000259" key="4">
    <source>
        <dbReference type="Pfam" id="PF25917"/>
    </source>
</evidence>
<gene>
    <name evidence="6" type="ORF">ACFQY0_09625</name>
</gene>
<organism evidence="6 7">
    <name type="scientific">Haloferula chungangensis</name>
    <dbReference type="NCBI Taxonomy" id="1048331"/>
    <lineage>
        <taxon>Bacteria</taxon>
        <taxon>Pseudomonadati</taxon>
        <taxon>Verrucomicrobiota</taxon>
        <taxon>Verrucomicrobiia</taxon>
        <taxon>Verrucomicrobiales</taxon>
        <taxon>Verrucomicrobiaceae</taxon>
        <taxon>Haloferula</taxon>
    </lineage>
</organism>
<evidence type="ECO:0000256" key="1">
    <source>
        <dbReference type="ARBA" id="ARBA00004196"/>
    </source>
</evidence>
<dbReference type="InterPro" id="IPR050465">
    <property type="entry name" value="UPF0194_transport"/>
</dbReference>
<dbReference type="EMBL" id="JBHTBS010000004">
    <property type="protein sequence ID" value="MFC7337433.1"/>
    <property type="molecule type" value="Genomic_DNA"/>
</dbReference>